<keyword evidence="2" id="KW-0695">RNA-directed DNA polymerase</keyword>
<dbReference type="AlphaFoldDB" id="A0A7T5R369"/>
<dbReference type="PROSITE" id="PS50878">
    <property type="entry name" value="RT_POL"/>
    <property type="match status" value="1"/>
</dbReference>
<sequence>MKQVISPAVLTDAEQAQEADITEVVDSIADSRSIIDMSHDEARIYFLKEKSYCNFDLPPYFKFQNILSEVDSALAGKRLSDFKQGNPREYDDINYKILNNKDGRYSWRPMQLIHPALYVSLVHNLTKEDNWKLICNRFKKFSDNPKIECISLPRESLSENSDKAEQITNWWLEVEQKSIELALDYECLSHTDITDCYGAIYTHSTAWALHDKEFMKKQENRPSNNPTLLGNIIDGHLQDMSHGQTNGIPQGSALMDFIAEMVLGYADFLLSEKIESAEIADYKIIRYRDDYRVFTNNPRDSEKIIKFITEIMIGLGLKLSAEKTKATTDVIRGSIKSDKLYWMKQKQREGSLQKHFLIIHGLAHEHPNSGSLTIALNDYYARLMKFKNLQGGIIPLISIATDIANKNPRTYPHAAAVISLLLKFINPDDQKRVMIDKIIGKFKNIPNTGHLLIWLQRITLGFKADYPFDEPLCELAAGKEVRIWNNSWLNMNLQSIISAEKIIDQDCVKKLPEFITEEEVSLFRMDFNSDV</sequence>
<dbReference type="Pfam" id="PF00078">
    <property type="entry name" value="RVT_1"/>
    <property type="match status" value="1"/>
</dbReference>
<protein>
    <submittedName>
        <fullName evidence="2">RNA-directed DNA polymerase</fullName>
    </submittedName>
</protein>
<proteinExistence type="predicted"/>
<accession>A0A7T5R369</accession>
<dbReference type="GO" id="GO:0003964">
    <property type="term" value="F:RNA-directed DNA polymerase activity"/>
    <property type="evidence" value="ECO:0007669"/>
    <property type="project" value="UniProtKB-KW"/>
</dbReference>
<organism evidence="2 3">
    <name type="scientific">Micavibrio aeruginosavorus</name>
    <dbReference type="NCBI Taxonomy" id="349221"/>
    <lineage>
        <taxon>Bacteria</taxon>
        <taxon>Pseudomonadati</taxon>
        <taxon>Bdellovibrionota</taxon>
        <taxon>Bdellovibrionia</taxon>
        <taxon>Bdellovibrionales</taxon>
        <taxon>Pseudobdellovibrionaceae</taxon>
        <taxon>Micavibrio</taxon>
    </lineage>
</organism>
<feature type="domain" description="Reverse transcriptase" evidence="1">
    <location>
        <begin position="106"/>
        <end position="347"/>
    </location>
</feature>
<name>A0A7T5R369_9BACT</name>
<keyword evidence="2" id="KW-0548">Nucleotidyltransferase</keyword>
<evidence type="ECO:0000313" key="2">
    <source>
        <dbReference type="EMBL" id="QQG36713.1"/>
    </source>
</evidence>
<evidence type="ECO:0000313" key="3">
    <source>
        <dbReference type="Proteomes" id="UP000595362"/>
    </source>
</evidence>
<dbReference type="InterPro" id="IPR000477">
    <property type="entry name" value="RT_dom"/>
</dbReference>
<evidence type="ECO:0000259" key="1">
    <source>
        <dbReference type="PROSITE" id="PS50878"/>
    </source>
</evidence>
<keyword evidence="2" id="KW-0808">Transferase</keyword>
<dbReference type="EMBL" id="CP066681">
    <property type="protein sequence ID" value="QQG36713.1"/>
    <property type="molecule type" value="Genomic_DNA"/>
</dbReference>
<gene>
    <name evidence="2" type="ORF">HYS17_02760</name>
</gene>
<dbReference type="CDD" id="cd01646">
    <property type="entry name" value="RT_Bac_retron_I"/>
    <property type="match status" value="1"/>
</dbReference>
<dbReference type="Proteomes" id="UP000595362">
    <property type="component" value="Chromosome"/>
</dbReference>
<reference evidence="2 3" key="1">
    <citation type="submission" date="2020-07" db="EMBL/GenBank/DDBJ databases">
        <title>Huge and variable diversity of episymbiotic CPR bacteria and DPANN archaea in groundwater ecosystems.</title>
        <authorList>
            <person name="He C.Y."/>
            <person name="Keren R."/>
            <person name="Whittaker M."/>
            <person name="Farag I.F."/>
            <person name="Doudna J."/>
            <person name="Cate J.H.D."/>
            <person name="Banfield J.F."/>
        </authorList>
    </citation>
    <scope>NUCLEOTIDE SEQUENCE [LARGE SCALE GENOMIC DNA]</scope>
    <source>
        <strain evidence="2">NC_groundwater_70_Ag_B-0.1um_54_66</strain>
    </source>
</reference>